<evidence type="ECO:0000259" key="2">
    <source>
        <dbReference type="Pfam" id="PF09084"/>
    </source>
</evidence>
<dbReference type="Pfam" id="PF09084">
    <property type="entry name" value="NMT1"/>
    <property type="match status" value="1"/>
</dbReference>
<protein>
    <submittedName>
        <fullName evidence="3">ABC-type nitrate/sulfonate/bicarbonate transport system substrate-binding protein</fullName>
    </submittedName>
</protein>
<feature type="signal peptide" evidence="1">
    <location>
        <begin position="1"/>
        <end position="31"/>
    </location>
</feature>
<dbReference type="InterPro" id="IPR006311">
    <property type="entry name" value="TAT_signal"/>
</dbReference>
<dbReference type="PROSITE" id="PS51318">
    <property type="entry name" value="TAT"/>
    <property type="match status" value="1"/>
</dbReference>
<comment type="caution">
    <text evidence="3">The sequence shown here is derived from an EMBL/GenBank/DDBJ whole genome shotgun (WGS) entry which is preliminary data.</text>
</comment>
<name>A0ABU0M1H2_9HYPH</name>
<dbReference type="SUPFAM" id="SSF53850">
    <property type="entry name" value="Periplasmic binding protein-like II"/>
    <property type="match status" value="1"/>
</dbReference>
<evidence type="ECO:0000256" key="1">
    <source>
        <dbReference type="SAM" id="SignalP"/>
    </source>
</evidence>
<feature type="domain" description="SsuA/THI5-like" evidence="2">
    <location>
        <begin position="46"/>
        <end position="255"/>
    </location>
</feature>
<dbReference type="InterPro" id="IPR027939">
    <property type="entry name" value="NMT1/THI5"/>
</dbReference>
<sequence length="327" mass="35505">MTFKQTRRAFGKTALAGLAAAAFAPIGLARAAGSPLAFQSIWINDPEFIGYFIAIDKGWYTEEGIDLTYIPGGPDVIPQAALLTGKADIALTSLIETASAVSEKGATFKIIGAQFQKSPDSVISLEQSGIKTIKDLVGKTVACPPLSLGTFKVLLGLNGVTEDQLKIVPYAFDPTPLATGQVDAVVDFMTSLPFIVEQTSGKKASYMLFYDFGLPFGQDLVTVSEETLKNRRKDIVGFMRASRKGWNEEIAHPDKYVKEYENTWFKGNGYTPEAALFHGKVQLPLMENPNGIFAMDDAWIDKNLATLDKVGVKADKSLFDTSILAEL</sequence>
<dbReference type="Gene3D" id="3.40.190.10">
    <property type="entry name" value="Periplasmic binding protein-like II"/>
    <property type="match status" value="2"/>
</dbReference>
<evidence type="ECO:0000313" key="3">
    <source>
        <dbReference type="EMBL" id="MDQ0514793.1"/>
    </source>
</evidence>
<proteinExistence type="predicted"/>
<keyword evidence="1" id="KW-0732">Signal</keyword>
<dbReference type="EMBL" id="JAUSWJ010000001">
    <property type="protein sequence ID" value="MDQ0514793.1"/>
    <property type="molecule type" value="Genomic_DNA"/>
</dbReference>
<dbReference type="InterPro" id="IPR015168">
    <property type="entry name" value="SsuA/THI5"/>
</dbReference>
<evidence type="ECO:0000313" key="4">
    <source>
        <dbReference type="Proteomes" id="UP001223743"/>
    </source>
</evidence>
<gene>
    <name evidence="3" type="ORF">QO015_000406</name>
</gene>
<accession>A0ABU0M1H2</accession>
<dbReference type="PANTHER" id="PTHR31528:SF3">
    <property type="entry name" value="THIAMINE BIOSYNTHESIS PROTEIN HI_0357-RELATED"/>
    <property type="match status" value="1"/>
</dbReference>
<organism evidence="3 4">
    <name type="scientific">Kaistia geumhonensis</name>
    <dbReference type="NCBI Taxonomy" id="410839"/>
    <lineage>
        <taxon>Bacteria</taxon>
        <taxon>Pseudomonadati</taxon>
        <taxon>Pseudomonadota</taxon>
        <taxon>Alphaproteobacteria</taxon>
        <taxon>Hyphomicrobiales</taxon>
        <taxon>Kaistiaceae</taxon>
        <taxon>Kaistia</taxon>
    </lineage>
</organism>
<dbReference type="Proteomes" id="UP001223743">
    <property type="component" value="Unassembled WGS sequence"/>
</dbReference>
<keyword evidence="4" id="KW-1185">Reference proteome</keyword>
<dbReference type="RefSeq" id="WP_266281784.1">
    <property type="nucleotide sequence ID" value="NZ_JAPKNF010000001.1"/>
</dbReference>
<feature type="chain" id="PRO_5046942934" evidence="1">
    <location>
        <begin position="32"/>
        <end position="327"/>
    </location>
</feature>
<dbReference type="PANTHER" id="PTHR31528">
    <property type="entry name" value="4-AMINO-5-HYDROXYMETHYL-2-METHYLPYRIMIDINE PHOSPHATE SYNTHASE THI11-RELATED"/>
    <property type="match status" value="1"/>
</dbReference>
<reference evidence="3 4" key="1">
    <citation type="submission" date="2023-07" db="EMBL/GenBank/DDBJ databases">
        <title>Genomic Encyclopedia of Type Strains, Phase IV (KMG-IV): sequencing the most valuable type-strain genomes for metagenomic binning, comparative biology and taxonomic classification.</title>
        <authorList>
            <person name="Goeker M."/>
        </authorList>
    </citation>
    <scope>NUCLEOTIDE SEQUENCE [LARGE SCALE GENOMIC DNA]</scope>
    <source>
        <strain evidence="3 4">B1-1</strain>
    </source>
</reference>